<feature type="domain" description="FAD-binding PCMH-type" evidence="7">
    <location>
        <begin position="123"/>
        <end position="302"/>
    </location>
</feature>
<proteinExistence type="inferred from homology"/>
<evidence type="ECO:0000256" key="3">
    <source>
        <dbReference type="ARBA" id="ARBA00022630"/>
    </source>
</evidence>
<dbReference type="Pfam" id="PF01565">
    <property type="entry name" value="FAD_binding_4"/>
    <property type="match status" value="1"/>
</dbReference>
<evidence type="ECO:0000256" key="6">
    <source>
        <dbReference type="SAM" id="MobiDB-lite"/>
    </source>
</evidence>
<accession>A0ABR1S102</accession>
<feature type="compositionally biased region" description="Basic and acidic residues" evidence="6">
    <location>
        <begin position="31"/>
        <end position="43"/>
    </location>
</feature>
<feature type="region of interest" description="Disordered" evidence="6">
    <location>
        <begin position="1"/>
        <end position="87"/>
    </location>
</feature>
<organism evidence="8 9">
    <name type="scientific">Apiospora rasikravindrae</name>
    <dbReference type="NCBI Taxonomy" id="990691"/>
    <lineage>
        <taxon>Eukaryota</taxon>
        <taxon>Fungi</taxon>
        <taxon>Dikarya</taxon>
        <taxon>Ascomycota</taxon>
        <taxon>Pezizomycotina</taxon>
        <taxon>Sordariomycetes</taxon>
        <taxon>Xylariomycetidae</taxon>
        <taxon>Amphisphaeriales</taxon>
        <taxon>Apiosporaceae</taxon>
        <taxon>Apiospora</taxon>
    </lineage>
</organism>
<dbReference type="Pfam" id="PF08031">
    <property type="entry name" value="BBE"/>
    <property type="match status" value="1"/>
</dbReference>
<dbReference type="EMBL" id="JAQQWK010000011">
    <property type="protein sequence ID" value="KAK8023865.1"/>
    <property type="molecule type" value="Genomic_DNA"/>
</dbReference>
<evidence type="ECO:0000313" key="9">
    <source>
        <dbReference type="Proteomes" id="UP001444661"/>
    </source>
</evidence>
<evidence type="ECO:0000313" key="8">
    <source>
        <dbReference type="EMBL" id="KAK8023865.1"/>
    </source>
</evidence>
<keyword evidence="4" id="KW-0274">FAD</keyword>
<sequence>MKPMHQPKEGRQRSQKPLRPQIRGMATLGHMEGHPTSDRRPQPRGDTPGLPRQVLRPPPNARHPSRPASPRRGLCPSRPRIRPAATPPAAELMNHCRANRIRTYSPGQLEYERSVASTNLLYRYTRPDCVIQPASGDEVARVVKFCFENQIRLTVRSGGHSYAGFATTDEGALMDMRRMNGTSLDMDEQVLYADGGALWADVYKRIINGRHNGYAPNGGRCPSVGVSGFLMGAGLGPFSRGLGMGSDQVLSITAVTARGDTVTVTDKCDPDSPAGRLFWALRGAGGGNFGVVVQWKLRVAKLQDPDGRVTAGRYEWTYKPADFAARGEQEQRVIEDSITSTMGSFYAYNWPDTITIDSTWFHRADNNSGTQVRFISYCDGGSEFFSEHIDRAIQNDVVKRQLKRRCIEERSTRFLHETLAAQWSDETLRTIPNSTEFRLFAGFAVDCRKSMQSMNNIVLAVKEELDVFGEQFKGERAECAVSFIHTGGVAGTGGRADTPYRWREASYQCYIMITFLDKWVERDMRGFLGKFKARLRPWSILQQAVFVNFADAALPRNGYEAAYYGGNMNKLRKVKKEWDPTDFFHWQQSVRLPEESEEVRAVDTHTNALLETTVGDDPPAPAVDEKAEEDLTDYNASRGWDHGLEVPISEPLSSNMFNGNLGNNGLELFSSTKPGTKQNTIKWIYELPESLPLTGELVDPGVFPTVFG</sequence>
<dbReference type="PROSITE" id="PS51387">
    <property type="entry name" value="FAD_PCMH"/>
    <property type="match status" value="1"/>
</dbReference>
<name>A0ABR1S102_9PEZI</name>
<evidence type="ECO:0000256" key="1">
    <source>
        <dbReference type="ARBA" id="ARBA00001974"/>
    </source>
</evidence>
<dbReference type="PANTHER" id="PTHR42973">
    <property type="entry name" value="BINDING OXIDOREDUCTASE, PUTATIVE (AFU_ORTHOLOGUE AFUA_1G17690)-RELATED"/>
    <property type="match status" value="1"/>
</dbReference>
<evidence type="ECO:0000256" key="2">
    <source>
        <dbReference type="ARBA" id="ARBA00005466"/>
    </source>
</evidence>
<dbReference type="PROSITE" id="PS00862">
    <property type="entry name" value="OX2_COVAL_FAD"/>
    <property type="match status" value="1"/>
</dbReference>
<dbReference type="InterPro" id="IPR006093">
    <property type="entry name" value="Oxy_OxRdtase_FAD_BS"/>
</dbReference>
<keyword evidence="5" id="KW-0560">Oxidoreductase</keyword>
<evidence type="ECO:0000256" key="5">
    <source>
        <dbReference type="ARBA" id="ARBA00023002"/>
    </source>
</evidence>
<keyword evidence="3" id="KW-0285">Flavoprotein</keyword>
<evidence type="ECO:0000256" key="4">
    <source>
        <dbReference type="ARBA" id="ARBA00022827"/>
    </source>
</evidence>
<reference evidence="8 9" key="1">
    <citation type="submission" date="2023-01" db="EMBL/GenBank/DDBJ databases">
        <title>Analysis of 21 Apiospora genomes using comparative genomics revels a genus with tremendous synthesis potential of carbohydrate active enzymes and secondary metabolites.</title>
        <authorList>
            <person name="Sorensen T."/>
        </authorList>
    </citation>
    <scope>NUCLEOTIDE SEQUENCE [LARGE SCALE GENOMIC DNA]</scope>
    <source>
        <strain evidence="8 9">CBS 33761</strain>
    </source>
</reference>
<dbReference type="InterPro" id="IPR016169">
    <property type="entry name" value="FAD-bd_PCMH_sub2"/>
</dbReference>
<evidence type="ECO:0000259" key="7">
    <source>
        <dbReference type="PROSITE" id="PS51387"/>
    </source>
</evidence>
<dbReference type="InterPro" id="IPR012951">
    <property type="entry name" value="BBE"/>
</dbReference>
<comment type="cofactor">
    <cofactor evidence="1">
        <name>FAD</name>
        <dbReference type="ChEBI" id="CHEBI:57692"/>
    </cofactor>
</comment>
<dbReference type="InterPro" id="IPR036318">
    <property type="entry name" value="FAD-bd_PCMH-like_sf"/>
</dbReference>
<dbReference type="InterPro" id="IPR016166">
    <property type="entry name" value="FAD-bd_PCMH"/>
</dbReference>
<dbReference type="SUPFAM" id="SSF56176">
    <property type="entry name" value="FAD-binding/transporter-associated domain-like"/>
    <property type="match status" value="1"/>
</dbReference>
<protein>
    <submittedName>
        <fullName evidence="8">FAD-binding domain protein</fullName>
    </submittedName>
</protein>
<feature type="compositionally biased region" description="Basic and acidic residues" evidence="6">
    <location>
        <begin position="1"/>
        <end position="12"/>
    </location>
</feature>
<comment type="caution">
    <text evidence="8">The sequence shown here is derived from an EMBL/GenBank/DDBJ whole genome shotgun (WGS) entry which is preliminary data.</text>
</comment>
<dbReference type="Gene3D" id="3.40.462.20">
    <property type="match status" value="1"/>
</dbReference>
<keyword evidence="9" id="KW-1185">Reference proteome</keyword>
<dbReference type="InterPro" id="IPR006094">
    <property type="entry name" value="Oxid_FAD_bind_N"/>
</dbReference>
<dbReference type="Gene3D" id="3.30.465.10">
    <property type="match status" value="2"/>
</dbReference>
<comment type="similarity">
    <text evidence="2">Belongs to the oxygen-dependent FAD-linked oxidoreductase family.</text>
</comment>
<gene>
    <name evidence="8" type="ORF">PG993_011931</name>
</gene>
<dbReference type="PANTHER" id="PTHR42973:SF39">
    <property type="entry name" value="FAD-BINDING PCMH-TYPE DOMAIN-CONTAINING PROTEIN"/>
    <property type="match status" value="1"/>
</dbReference>
<dbReference type="Proteomes" id="UP001444661">
    <property type="component" value="Unassembled WGS sequence"/>
</dbReference>
<dbReference type="InterPro" id="IPR050416">
    <property type="entry name" value="FAD-linked_Oxidoreductase"/>
</dbReference>